<dbReference type="CDD" id="cd18791">
    <property type="entry name" value="SF2_C_RHA"/>
    <property type="match status" value="1"/>
</dbReference>
<dbReference type="PANTHER" id="PTHR18934:SF83">
    <property type="entry name" value="PRE-MRNA-SPLICING FACTOR ATP-DEPENDENT RNA HELICASE DHX16"/>
    <property type="match status" value="1"/>
</dbReference>
<dbReference type="SMART" id="SM00487">
    <property type="entry name" value="DEXDc"/>
    <property type="match status" value="1"/>
</dbReference>
<dbReference type="Pfam" id="PF04408">
    <property type="entry name" value="WHD_HA2"/>
    <property type="match status" value="1"/>
</dbReference>
<evidence type="ECO:0000256" key="4">
    <source>
        <dbReference type="ARBA" id="ARBA00022801"/>
    </source>
</evidence>
<keyword evidence="2" id="KW-0507">mRNA processing</keyword>
<evidence type="ECO:0000313" key="12">
    <source>
        <dbReference type="Proteomes" id="UP000653305"/>
    </source>
</evidence>
<dbReference type="GO" id="GO:0005524">
    <property type="term" value="F:ATP binding"/>
    <property type="evidence" value="ECO:0007669"/>
    <property type="project" value="UniProtKB-KW"/>
</dbReference>
<organism evidence="11 12">
    <name type="scientific">Phtheirospermum japonicum</name>
    <dbReference type="NCBI Taxonomy" id="374723"/>
    <lineage>
        <taxon>Eukaryota</taxon>
        <taxon>Viridiplantae</taxon>
        <taxon>Streptophyta</taxon>
        <taxon>Embryophyta</taxon>
        <taxon>Tracheophyta</taxon>
        <taxon>Spermatophyta</taxon>
        <taxon>Magnoliopsida</taxon>
        <taxon>eudicotyledons</taxon>
        <taxon>Gunneridae</taxon>
        <taxon>Pentapetalae</taxon>
        <taxon>asterids</taxon>
        <taxon>lamiids</taxon>
        <taxon>Lamiales</taxon>
        <taxon>Orobanchaceae</taxon>
        <taxon>Orobanchaceae incertae sedis</taxon>
        <taxon>Phtheirospermum</taxon>
    </lineage>
</organism>
<dbReference type="Gene3D" id="3.40.50.300">
    <property type="entry name" value="P-loop containing nucleotide triphosphate hydrolases"/>
    <property type="match status" value="2"/>
</dbReference>
<dbReference type="InterPro" id="IPR002464">
    <property type="entry name" value="DNA/RNA_helicase_DEAH_CS"/>
</dbReference>
<dbReference type="AlphaFoldDB" id="A0A830B6Y2"/>
<dbReference type="GO" id="GO:0006397">
    <property type="term" value="P:mRNA processing"/>
    <property type="evidence" value="ECO:0007669"/>
    <property type="project" value="UniProtKB-KW"/>
</dbReference>
<dbReference type="InterPro" id="IPR014001">
    <property type="entry name" value="Helicase_ATP-bd"/>
</dbReference>
<dbReference type="FunFam" id="1.20.120.1080:FF:000001">
    <property type="entry name" value="Pre-mRNA-splicing factor ATP-dependent RNA helicase"/>
    <property type="match status" value="1"/>
</dbReference>
<dbReference type="EMBL" id="BMAC01000013">
    <property type="protein sequence ID" value="GFP79875.1"/>
    <property type="molecule type" value="Genomic_DNA"/>
</dbReference>
<comment type="catalytic activity">
    <reaction evidence="8">
        <text>ATP + H2O = ADP + phosphate + H(+)</text>
        <dbReference type="Rhea" id="RHEA:13065"/>
        <dbReference type="ChEBI" id="CHEBI:15377"/>
        <dbReference type="ChEBI" id="CHEBI:15378"/>
        <dbReference type="ChEBI" id="CHEBI:30616"/>
        <dbReference type="ChEBI" id="CHEBI:43474"/>
        <dbReference type="ChEBI" id="CHEBI:456216"/>
        <dbReference type="EC" id="3.6.4.13"/>
    </reaction>
</comment>
<protein>
    <recommendedName>
        <fullName evidence="1">RNA helicase</fullName>
        <ecNumber evidence="1">3.6.4.13</ecNumber>
    </recommendedName>
</protein>
<reference evidence="11" key="1">
    <citation type="submission" date="2020-07" db="EMBL/GenBank/DDBJ databases">
        <title>Ethylene signaling mediates host invasion by parasitic plants.</title>
        <authorList>
            <person name="Yoshida S."/>
        </authorList>
    </citation>
    <scope>NUCLEOTIDE SEQUENCE</scope>
    <source>
        <strain evidence="11">Okayama</strain>
    </source>
</reference>
<evidence type="ECO:0000256" key="8">
    <source>
        <dbReference type="ARBA" id="ARBA00047984"/>
    </source>
</evidence>
<dbReference type="Pfam" id="PF13401">
    <property type="entry name" value="AAA_22"/>
    <property type="match status" value="1"/>
</dbReference>
<accession>A0A830B6Y2</accession>
<evidence type="ECO:0000256" key="6">
    <source>
        <dbReference type="ARBA" id="ARBA00022840"/>
    </source>
</evidence>
<dbReference type="Proteomes" id="UP000653305">
    <property type="component" value="Unassembled WGS sequence"/>
</dbReference>
<dbReference type="PROSITE" id="PS00690">
    <property type="entry name" value="DEAH_ATP_HELICASE"/>
    <property type="match status" value="1"/>
</dbReference>
<comment type="caution">
    <text evidence="11">The sequence shown here is derived from an EMBL/GenBank/DDBJ whole genome shotgun (WGS) entry which is preliminary data.</text>
</comment>
<keyword evidence="7" id="KW-0508">mRNA splicing</keyword>
<dbReference type="EC" id="3.6.4.13" evidence="1"/>
<dbReference type="SUPFAM" id="SSF52540">
    <property type="entry name" value="P-loop containing nucleoside triphosphate hydrolases"/>
    <property type="match status" value="1"/>
</dbReference>
<evidence type="ECO:0000313" key="11">
    <source>
        <dbReference type="EMBL" id="GFP79875.1"/>
    </source>
</evidence>
<evidence type="ECO:0000259" key="9">
    <source>
        <dbReference type="PROSITE" id="PS51192"/>
    </source>
</evidence>
<gene>
    <name evidence="11" type="ORF">PHJA_000130900</name>
</gene>
<keyword evidence="4" id="KW-0378">Hydrolase</keyword>
<keyword evidence="12" id="KW-1185">Reference proteome</keyword>
<dbReference type="InterPro" id="IPR049945">
    <property type="entry name" value="AAA_22"/>
</dbReference>
<evidence type="ECO:0000256" key="2">
    <source>
        <dbReference type="ARBA" id="ARBA00022664"/>
    </source>
</evidence>
<dbReference type="InterPro" id="IPR007502">
    <property type="entry name" value="Helicase-assoc_dom"/>
</dbReference>
<proteinExistence type="predicted"/>
<dbReference type="FunFam" id="3.40.50.300:FF:000615">
    <property type="entry name" value="pre-mRNA-splicing factor ATP-dependent RNA helicase DEAH7"/>
    <property type="match status" value="1"/>
</dbReference>
<dbReference type="PROSITE" id="PS51192">
    <property type="entry name" value="HELICASE_ATP_BIND_1"/>
    <property type="match status" value="1"/>
</dbReference>
<evidence type="ECO:0000256" key="1">
    <source>
        <dbReference type="ARBA" id="ARBA00012552"/>
    </source>
</evidence>
<dbReference type="PANTHER" id="PTHR18934">
    <property type="entry name" value="ATP-DEPENDENT RNA HELICASE"/>
    <property type="match status" value="1"/>
</dbReference>
<evidence type="ECO:0000256" key="3">
    <source>
        <dbReference type="ARBA" id="ARBA00022741"/>
    </source>
</evidence>
<dbReference type="Gene3D" id="1.20.120.1080">
    <property type="match status" value="1"/>
</dbReference>
<dbReference type="Pfam" id="PF21010">
    <property type="entry name" value="HA2_C"/>
    <property type="match status" value="1"/>
</dbReference>
<dbReference type="InterPro" id="IPR001650">
    <property type="entry name" value="Helicase_C-like"/>
</dbReference>
<dbReference type="InterPro" id="IPR027417">
    <property type="entry name" value="P-loop_NTPase"/>
</dbReference>
<feature type="domain" description="Helicase C-terminal" evidence="10">
    <location>
        <begin position="214"/>
        <end position="389"/>
    </location>
</feature>
<dbReference type="GO" id="GO:0003724">
    <property type="term" value="F:RNA helicase activity"/>
    <property type="evidence" value="ECO:0007669"/>
    <property type="project" value="UniProtKB-EC"/>
</dbReference>
<dbReference type="GO" id="GO:0016887">
    <property type="term" value="F:ATP hydrolysis activity"/>
    <property type="evidence" value="ECO:0007669"/>
    <property type="project" value="InterPro"/>
</dbReference>
<evidence type="ECO:0000256" key="5">
    <source>
        <dbReference type="ARBA" id="ARBA00022806"/>
    </source>
</evidence>
<dbReference type="SMART" id="SM00847">
    <property type="entry name" value="HA2"/>
    <property type="match status" value="1"/>
</dbReference>
<sequence>AIGNNNREDEELCDVRKTLPIYSYRDELLQAISDHQILIIAGETGSGKSTQIPQYLHEAGYSSRGKMIGCTQPHRVAATSIAARVSQEMGVKLGHQVGYAIPFQDCTSQNTVLKYMTDDHMLLREFLKEPDLASYSVVMVDEAHRRTISTEVLFALVKDIARARPDLKLLISTATTLDAVKLSDYFDRAPMFYIPGSRFPVEILYSVAPAKSDYLDAAIVTALEIHARAPVVNGDDHILVFLSTQEEIEAALSVLGTKIAQLGVCPIYSNLPAELQAKIFEPAPRGARKLVLATNIAETSLTIQGIKYVIDPGFAEIKSYDPRTGIGSLRIAPISKASADQRAGISGRTGPGKCFRLYTQHSLVENYTDVPEIQRANLAGMVLTLLRLGISIPDLFDFDFMDPPPPQALVSALELLDDMGALSLHGELTRVGAMMAEFPLDPMVSKMIVASDKYGCSDEVMTIAAMLSVGGPIFYRPKDRQVHSDIARLSFYYENVGDHVALLNVYTSWKEANFSTQWCHENYVRVRSMQRARDLRDQLEALLGRVGIRLTNSNPRDFGGVFRTLGKVTRERVVCDLWTHTARGYSPKLHFDKGCPSKMGHLP</sequence>
<keyword evidence="3" id="KW-0547">Nucleotide-binding</keyword>
<dbReference type="SMART" id="SM00490">
    <property type="entry name" value="HELICc"/>
    <property type="match status" value="1"/>
</dbReference>
<dbReference type="OrthoDB" id="10253254at2759"/>
<keyword evidence="6" id="KW-0067">ATP-binding</keyword>
<dbReference type="InterPro" id="IPR048333">
    <property type="entry name" value="HA2_WH"/>
</dbReference>
<dbReference type="Pfam" id="PF00271">
    <property type="entry name" value="Helicase_C"/>
    <property type="match status" value="1"/>
</dbReference>
<dbReference type="PROSITE" id="PS51194">
    <property type="entry name" value="HELICASE_CTER"/>
    <property type="match status" value="1"/>
</dbReference>
<evidence type="ECO:0000259" key="10">
    <source>
        <dbReference type="PROSITE" id="PS51194"/>
    </source>
</evidence>
<dbReference type="GO" id="GO:0071013">
    <property type="term" value="C:catalytic step 2 spliceosome"/>
    <property type="evidence" value="ECO:0007669"/>
    <property type="project" value="TreeGrafter"/>
</dbReference>
<feature type="domain" description="Helicase ATP-binding" evidence="9">
    <location>
        <begin position="29"/>
        <end position="194"/>
    </location>
</feature>
<feature type="non-terminal residue" evidence="11">
    <location>
        <position position="1"/>
    </location>
</feature>
<keyword evidence="5 11" id="KW-0347">Helicase</keyword>
<evidence type="ECO:0000256" key="7">
    <source>
        <dbReference type="ARBA" id="ARBA00023187"/>
    </source>
</evidence>
<name>A0A830B6Y2_9LAMI</name>
<dbReference type="GO" id="GO:0008380">
    <property type="term" value="P:RNA splicing"/>
    <property type="evidence" value="ECO:0007669"/>
    <property type="project" value="UniProtKB-KW"/>
</dbReference>
<dbReference type="GO" id="GO:0003723">
    <property type="term" value="F:RNA binding"/>
    <property type="evidence" value="ECO:0007669"/>
    <property type="project" value="TreeGrafter"/>
</dbReference>